<keyword evidence="17" id="KW-1185">Reference proteome</keyword>
<dbReference type="FunCoup" id="C8XKN7">
    <property type="interactions" value="15"/>
</dbReference>
<comment type="cofactor">
    <cofactor evidence="2">
        <name>a divalent metal cation</name>
        <dbReference type="ChEBI" id="CHEBI:60240"/>
    </cofactor>
</comment>
<dbReference type="InterPro" id="IPR005467">
    <property type="entry name" value="His_kinase_dom"/>
</dbReference>
<keyword evidence="8 16" id="KW-0418">Kinase</keyword>
<feature type="transmembrane region" description="Helical" evidence="13">
    <location>
        <begin position="12"/>
        <end position="36"/>
    </location>
</feature>
<dbReference type="CDD" id="cd06225">
    <property type="entry name" value="HAMP"/>
    <property type="match status" value="1"/>
</dbReference>
<dbReference type="STRING" id="479431.Namu_4407"/>
<dbReference type="InterPro" id="IPR036097">
    <property type="entry name" value="HisK_dim/P_sf"/>
</dbReference>
<dbReference type="eggNOG" id="COG5002">
    <property type="taxonomic scope" value="Bacteria"/>
</dbReference>
<evidence type="ECO:0000256" key="3">
    <source>
        <dbReference type="ARBA" id="ARBA00004236"/>
    </source>
</evidence>
<dbReference type="PROSITE" id="PS50109">
    <property type="entry name" value="HIS_KIN"/>
    <property type="match status" value="1"/>
</dbReference>
<evidence type="ECO:0000256" key="10">
    <source>
        <dbReference type="ARBA" id="ARBA00023012"/>
    </source>
</evidence>
<dbReference type="InterPro" id="IPR004358">
    <property type="entry name" value="Sig_transdc_His_kin-like_C"/>
</dbReference>
<evidence type="ECO:0000256" key="5">
    <source>
        <dbReference type="ARBA" id="ARBA00022553"/>
    </source>
</evidence>
<dbReference type="PANTHER" id="PTHR45436:SF5">
    <property type="entry name" value="SENSOR HISTIDINE KINASE TRCS"/>
    <property type="match status" value="1"/>
</dbReference>
<dbReference type="InterPro" id="IPR003660">
    <property type="entry name" value="HAMP_dom"/>
</dbReference>
<evidence type="ECO:0000256" key="13">
    <source>
        <dbReference type="SAM" id="Phobius"/>
    </source>
</evidence>
<dbReference type="SUPFAM" id="SSF47384">
    <property type="entry name" value="Homodimeric domain of signal transducing histidine kinase"/>
    <property type="match status" value="1"/>
</dbReference>
<evidence type="ECO:0000259" key="14">
    <source>
        <dbReference type="PROSITE" id="PS50109"/>
    </source>
</evidence>
<dbReference type="InterPro" id="IPR003661">
    <property type="entry name" value="HisK_dim/P_dom"/>
</dbReference>
<dbReference type="InterPro" id="IPR003594">
    <property type="entry name" value="HATPase_dom"/>
</dbReference>
<evidence type="ECO:0000256" key="7">
    <source>
        <dbReference type="ARBA" id="ARBA00022692"/>
    </source>
</evidence>
<feature type="compositionally biased region" description="Low complexity" evidence="12">
    <location>
        <begin position="472"/>
        <end position="481"/>
    </location>
</feature>
<accession>C8XKN7</accession>
<dbReference type="EC" id="2.7.13.3" evidence="4"/>
<evidence type="ECO:0000256" key="8">
    <source>
        <dbReference type="ARBA" id="ARBA00022777"/>
    </source>
</evidence>
<dbReference type="Pfam" id="PF02518">
    <property type="entry name" value="HATPase_c"/>
    <property type="match status" value="1"/>
</dbReference>
<dbReference type="AlphaFoldDB" id="C8XKN7"/>
<dbReference type="CDD" id="cd00082">
    <property type="entry name" value="HisKA"/>
    <property type="match status" value="1"/>
</dbReference>
<dbReference type="PROSITE" id="PS50885">
    <property type="entry name" value="HAMP"/>
    <property type="match status" value="1"/>
</dbReference>
<evidence type="ECO:0000256" key="4">
    <source>
        <dbReference type="ARBA" id="ARBA00012438"/>
    </source>
</evidence>
<evidence type="ECO:0000256" key="6">
    <source>
        <dbReference type="ARBA" id="ARBA00022679"/>
    </source>
</evidence>
<dbReference type="PRINTS" id="PR00344">
    <property type="entry name" value="BCTRLSENSOR"/>
</dbReference>
<keyword evidence="9 13" id="KW-1133">Transmembrane helix</keyword>
<dbReference type="Proteomes" id="UP000002218">
    <property type="component" value="Chromosome"/>
</dbReference>
<feature type="transmembrane region" description="Helical" evidence="13">
    <location>
        <begin position="163"/>
        <end position="186"/>
    </location>
</feature>
<sequence precursor="true">MGTPRRRWTLRARLIALVVATAAVALVAVDIVLPLIMRDAAISTKDATLSAATAAAQKEYGRLTGEILADLTSGSGLKGEVGWSTITQSGITQVLVQAASDEDANPDLTSAEWLNAAATVGDATHGDLRYRAMGFGGVIVNGQPGYLVAWIPMADLDEQLRRLILAELLITAGLLVLLGATASLVIRREMRPLESMATAADAIAQGDLSRRVQESDPGTEIGRLGFAFNDMLDGISSLLDERRRNEDKLRRFIADASHELRTPVAAVRGYTDLYQAGALPDESAVDRAMQRMGFEARRMGALVDDLLTLIQADAENAVGHELVDLNELLTGVVDDAAVIDPTRIWRLAASNGGVDVFGDRLRLHQVFANLLSNIRTHTAEGTVATVSVLPGLDEIAVSVSDDGPGVSDEDLDRLFDRFYRVDPSRSRERGGTGLGLSIVAAIVRGHGGRIAATHTPGGGLTITVVLPRASGTAAVRPARPGGPAGSVDLPET</sequence>
<feature type="domain" description="Histidine kinase" evidence="14">
    <location>
        <begin position="255"/>
        <end position="470"/>
    </location>
</feature>
<keyword evidence="11 13" id="KW-0472">Membrane</keyword>
<dbReference type="InterPro" id="IPR050428">
    <property type="entry name" value="TCS_sensor_his_kinase"/>
</dbReference>
<dbReference type="FunFam" id="1.10.287.130:FF:000001">
    <property type="entry name" value="Two-component sensor histidine kinase"/>
    <property type="match status" value="1"/>
</dbReference>
<dbReference type="CDD" id="cd00075">
    <property type="entry name" value="HATPase"/>
    <property type="match status" value="1"/>
</dbReference>
<evidence type="ECO:0000256" key="11">
    <source>
        <dbReference type="ARBA" id="ARBA00023136"/>
    </source>
</evidence>
<keyword evidence="7 13" id="KW-0812">Transmembrane</keyword>
<dbReference type="SUPFAM" id="SSF55874">
    <property type="entry name" value="ATPase domain of HSP90 chaperone/DNA topoisomerase II/histidine kinase"/>
    <property type="match status" value="1"/>
</dbReference>
<evidence type="ECO:0000256" key="1">
    <source>
        <dbReference type="ARBA" id="ARBA00000085"/>
    </source>
</evidence>
<dbReference type="FunFam" id="3.30.565.10:FF:000006">
    <property type="entry name" value="Sensor histidine kinase WalK"/>
    <property type="match status" value="1"/>
</dbReference>
<name>C8XKN7_NAKMY</name>
<protein>
    <recommendedName>
        <fullName evidence="4">histidine kinase</fullName>
        <ecNumber evidence="4">2.7.13.3</ecNumber>
    </recommendedName>
</protein>
<dbReference type="GO" id="GO:0005509">
    <property type="term" value="F:calcium ion binding"/>
    <property type="evidence" value="ECO:0007669"/>
    <property type="project" value="UniProtKB-ARBA"/>
</dbReference>
<keyword evidence="6" id="KW-0808">Transferase</keyword>
<keyword evidence="10" id="KW-0902">Two-component regulatory system</keyword>
<reference evidence="16 17" key="2">
    <citation type="journal article" date="2010" name="Stand. Genomic Sci.">
        <title>Complete genome sequence of Nakamurella multipartita type strain (Y-104).</title>
        <authorList>
            <person name="Tice H."/>
            <person name="Mayilraj S."/>
            <person name="Sims D."/>
            <person name="Lapidus A."/>
            <person name="Nolan M."/>
            <person name="Lucas S."/>
            <person name="Glavina Del Rio T."/>
            <person name="Copeland A."/>
            <person name="Cheng J.F."/>
            <person name="Meincke L."/>
            <person name="Bruce D."/>
            <person name="Goodwin L."/>
            <person name="Pitluck S."/>
            <person name="Ivanova N."/>
            <person name="Mavromatis K."/>
            <person name="Ovchinnikova G."/>
            <person name="Pati A."/>
            <person name="Chen A."/>
            <person name="Palaniappan K."/>
            <person name="Land M."/>
            <person name="Hauser L."/>
            <person name="Chang Y.J."/>
            <person name="Jeffries C.D."/>
            <person name="Detter J.C."/>
            <person name="Brettin T."/>
            <person name="Rohde M."/>
            <person name="Goker M."/>
            <person name="Bristow J."/>
            <person name="Eisen J.A."/>
            <person name="Markowitz V."/>
            <person name="Hugenholtz P."/>
            <person name="Kyrpides N.C."/>
            <person name="Klenk H.P."/>
            <person name="Chen F."/>
        </authorList>
    </citation>
    <scope>NUCLEOTIDE SEQUENCE [LARGE SCALE GENOMIC DNA]</scope>
    <source>
        <strain evidence="17">ATCC 700099 / DSM 44233 / CIP 104796 / JCM 9543 / NBRC 105858 / Y-104</strain>
    </source>
</reference>
<dbReference type="GO" id="GO:0005886">
    <property type="term" value="C:plasma membrane"/>
    <property type="evidence" value="ECO:0007669"/>
    <property type="project" value="UniProtKB-SubCell"/>
</dbReference>
<dbReference type="PANTHER" id="PTHR45436">
    <property type="entry name" value="SENSOR HISTIDINE KINASE YKOH"/>
    <property type="match status" value="1"/>
</dbReference>
<proteinExistence type="predicted"/>
<dbReference type="EMBL" id="CP001737">
    <property type="protein sequence ID" value="ACV80694.1"/>
    <property type="molecule type" value="Genomic_DNA"/>
</dbReference>
<comment type="subcellular location">
    <subcellularLocation>
        <location evidence="3">Cell membrane</location>
    </subcellularLocation>
</comment>
<dbReference type="Pfam" id="PF00672">
    <property type="entry name" value="HAMP"/>
    <property type="match status" value="1"/>
</dbReference>
<evidence type="ECO:0000256" key="9">
    <source>
        <dbReference type="ARBA" id="ARBA00022989"/>
    </source>
</evidence>
<comment type="catalytic activity">
    <reaction evidence="1">
        <text>ATP + protein L-histidine = ADP + protein N-phospho-L-histidine.</text>
        <dbReference type="EC" id="2.7.13.3"/>
    </reaction>
</comment>
<organism evidence="16 17">
    <name type="scientific">Nakamurella multipartita (strain ATCC 700099 / DSM 44233 / CIP 104796 / JCM 9543 / NBRC 105858 / Y-104)</name>
    <name type="common">Microsphaera multipartita</name>
    <dbReference type="NCBI Taxonomy" id="479431"/>
    <lineage>
        <taxon>Bacteria</taxon>
        <taxon>Bacillati</taxon>
        <taxon>Actinomycetota</taxon>
        <taxon>Actinomycetes</taxon>
        <taxon>Nakamurellales</taxon>
        <taxon>Nakamurellaceae</taxon>
        <taxon>Nakamurella</taxon>
    </lineage>
</organism>
<dbReference type="SMART" id="SM00304">
    <property type="entry name" value="HAMP"/>
    <property type="match status" value="1"/>
</dbReference>
<dbReference type="SMART" id="SM00387">
    <property type="entry name" value="HATPase_c"/>
    <property type="match status" value="1"/>
</dbReference>
<dbReference type="InParanoid" id="C8XKN7"/>
<dbReference type="Gene3D" id="6.10.340.10">
    <property type="match status" value="1"/>
</dbReference>
<evidence type="ECO:0000256" key="12">
    <source>
        <dbReference type="SAM" id="MobiDB-lite"/>
    </source>
</evidence>
<dbReference type="HOGENOM" id="CLU_000445_89_6_11"/>
<dbReference type="InterPro" id="IPR036890">
    <property type="entry name" value="HATPase_C_sf"/>
</dbReference>
<evidence type="ECO:0000313" key="17">
    <source>
        <dbReference type="Proteomes" id="UP000002218"/>
    </source>
</evidence>
<evidence type="ECO:0000259" key="15">
    <source>
        <dbReference type="PROSITE" id="PS50885"/>
    </source>
</evidence>
<dbReference type="SMART" id="SM00388">
    <property type="entry name" value="HisKA"/>
    <property type="match status" value="1"/>
</dbReference>
<gene>
    <name evidence="16" type="ordered locus">Namu_4407</name>
</gene>
<feature type="domain" description="HAMP" evidence="15">
    <location>
        <begin position="187"/>
        <end position="240"/>
    </location>
</feature>
<evidence type="ECO:0000256" key="2">
    <source>
        <dbReference type="ARBA" id="ARBA00001968"/>
    </source>
</evidence>
<dbReference type="Gene3D" id="3.30.565.10">
    <property type="entry name" value="Histidine kinase-like ATPase, C-terminal domain"/>
    <property type="match status" value="1"/>
</dbReference>
<feature type="region of interest" description="Disordered" evidence="12">
    <location>
        <begin position="472"/>
        <end position="492"/>
    </location>
</feature>
<dbReference type="Pfam" id="PF00512">
    <property type="entry name" value="HisKA"/>
    <property type="match status" value="1"/>
</dbReference>
<dbReference type="KEGG" id="nml:Namu_4407"/>
<evidence type="ECO:0000313" key="16">
    <source>
        <dbReference type="EMBL" id="ACV80694.1"/>
    </source>
</evidence>
<reference evidence="17" key="1">
    <citation type="submission" date="2009-09" db="EMBL/GenBank/DDBJ databases">
        <title>The complete genome of Nakamurella multipartita DSM 44233.</title>
        <authorList>
            <consortium name="US DOE Joint Genome Institute (JGI-PGF)"/>
            <person name="Lucas S."/>
            <person name="Copeland A."/>
            <person name="Lapidus A."/>
            <person name="Glavina del Rio T."/>
            <person name="Dalin E."/>
            <person name="Tice H."/>
            <person name="Bruce D."/>
            <person name="Goodwin L."/>
            <person name="Pitluck S."/>
            <person name="Kyrpides N."/>
            <person name="Mavromatis K."/>
            <person name="Ivanova N."/>
            <person name="Ovchinnikova G."/>
            <person name="Sims D."/>
            <person name="Meincke L."/>
            <person name="Brettin T."/>
            <person name="Detter J.C."/>
            <person name="Han C."/>
            <person name="Larimer F."/>
            <person name="Land M."/>
            <person name="Hauser L."/>
            <person name="Markowitz V."/>
            <person name="Cheng J.-F."/>
            <person name="Hugenholtz P."/>
            <person name="Woyke T."/>
            <person name="Wu D."/>
            <person name="Klenk H.-P."/>
            <person name="Eisen J.A."/>
        </authorList>
    </citation>
    <scope>NUCLEOTIDE SEQUENCE [LARGE SCALE GENOMIC DNA]</scope>
    <source>
        <strain evidence="17">ATCC 700099 / DSM 44233 / CIP 104796 / JCM 9543 / NBRC 105858 / Y-104</strain>
    </source>
</reference>
<dbReference type="SUPFAM" id="SSF158472">
    <property type="entry name" value="HAMP domain-like"/>
    <property type="match status" value="1"/>
</dbReference>
<keyword evidence="5" id="KW-0597">Phosphoprotein</keyword>
<dbReference type="Gene3D" id="1.10.287.130">
    <property type="match status" value="1"/>
</dbReference>
<dbReference type="GO" id="GO:0000155">
    <property type="term" value="F:phosphorelay sensor kinase activity"/>
    <property type="evidence" value="ECO:0007669"/>
    <property type="project" value="InterPro"/>
</dbReference>